<sequence length="127" mass="14240">MSIFSLGLCISKLVKIVPCRPGLGGAIVPRSCDHVPQVGRDPCPIDPWVVVPDKSKYVDQQTLKCRKTLSLILELLEWKKQMRPIPLGPANFTVDEIIVSTYVSPQLTAERLAKKRALWIRAGEDYK</sequence>
<name>A0ABS8UNT8_DATST</name>
<dbReference type="EMBL" id="JACEIK010002230">
    <property type="protein sequence ID" value="MCD9559833.1"/>
    <property type="molecule type" value="Genomic_DNA"/>
</dbReference>
<evidence type="ECO:0000313" key="2">
    <source>
        <dbReference type="Proteomes" id="UP000823775"/>
    </source>
</evidence>
<dbReference type="Proteomes" id="UP000823775">
    <property type="component" value="Unassembled WGS sequence"/>
</dbReference>
<keyword evidence="2" id="KW-1185">Reference proteome</keyword>
<evidence type="ECO:0000313" key="1">
    <source>
        <dbReference type="EMBL" id="MCD9559833.1"/>
    </source>
</evidence>
<gene>
    <name evidence="1" type="primary">MCM5_1</name>
    <name evidence="1" type="ORF">HAX54_018155</name>
</gene>
<proteinExistence type="predicted"/>
<accession>A0ABS8UNT8</accession>
<comment type="caution">
    <text evidence="1">The sequence shown here is derived from an EMBL/GenBank/DDBJ whole genome shotgun (WGS) entry which is preliminary data.</text>
</comment>
<organism evidence="1 2">
    <name type="scientific">Datura stramonium</name>
    <name type="common">Jimsonweed</name>
    <name type="synonym">Common thornapple</name>
    <dbReference type="NCBI Taxonomy" id="4076"/>
    <lineage>
        <taxon>Eukaryota</taxon>
        <taxon>Viridiplantae</taxon>
        <taxon>Streptophyta</taxon>
        <taxon>Embryophyta</taxon>
        <taxon>Tracheophyta</taxon>
        <taxon>Spermatophyta</taxon>
        <taxon>Magnoliopsida</taxon>
        <taxon>eudicotyledons</taxon>
        <taxon>Gunneridae</taxon>
        <taxon>Pentapetalae</taxon>
        <taxon>asterids</taxon>
        <taxon>lamiids</taxon>
        <taxon>Solanales</taxon>
        <taxon>Solanaceae</taxon>
        <taxon>Solanoideae</taxon>
        <taxon>Datureae</taxon>
        <taxon>Datura</taxon>
    </lineage>
</organism>
<protein>
    <submittedName>
        <fullName evidence="1">Minichromosome maintenance protein 5</fullName>
    </submittedName>
</protein>
<reference evidence="1 2" key="1">
    <citation type="journal article" date="2021" name="BMC Genomics">
        <title>Datura genome reveals duplications of psychoactive alkaloid biosynthetic genes and high mutation rate following tissue culture.</title>
        <authorList>
            <person name="Rajewski A."/>
            <person name="Carter-House D."/>
            <person name="Stajich J."/>
            <person name="Litt A."/>
        </authorList>
    </citation>
    <scope>NUCLEOTIDE SEQUENCE [LARGE SCALE GENOMIC DNA]</scope>
    <source>
        <strain evidence="1">AR-01</strain>
    </source>
</reference>